<sequence>MFLPWWERWQGFTHSPAYRKISSKDNAQQDVEVSGFSAQVNLLISYLSERLVMEIHLEPDPEATVTDVIRQLMASYGSSLYLLTRTYSLDLIAYASRLREDNVRNLKEKCASLSEASKVAVKAVIYRLDFELHPR</sequence>
<protein>
    <submittedName>
        <fullName evidence="1">Uncharacterized protein</fullName>
    </submittedName>
</protein>
<keyword evidence="2" id="KW-1185">Reference proteome</keyword>
<name>A0A0L0G3X4_9EUKA</name>
<dbReference type="Proteomes" id="UP000054560">
    <property type="component" value="Unassembled WGS sequence"/>
</dbReference>
<dbReference type="RefSeq" id="XP_014156825.1">
    <property type="nucleotide sequence ID" value="XM_014301350.1"/>
</dbReference>
<accession>A0A0L0G3X4</accession>
<organism evidence="1 2">
    <name type="scientific">Sphaeroforma arctica JP610</name>
    <dbReference type="NCBI Taxonomy" id="667725"/>
    <lineage>
        <taxon>Eukaryota</taxon>
        <taxon>Ichthyosporea</taxon>
        <taxon>Ichthyophonida</taxon>
        <taxon>Sphaeroforma</taxon>
    </lineage>
</organism>
<dbReference type="GeneID" id="25905320"/>
<evidence type="ECO:0000313" key="2">
    <source>
        <dbReference type="Proteomes" id="UP000054560"/>
    </source>
</evidence>
<dbReference type="AlphaFoldDB" id="A0A0L0G3X4"/>
<evidence type="ECO:0000313" key="1">
    <source>
        <dbReference type="EMBL" id="KNC82923.1"/>
    </source>
</evidence>
<gene>
    <name evidence="1" type="ORF">SARC_04816</name>
</gene>
<reference evidence="1 2" key="1">
    <citation type="submission" date="2011-02" db="EMBL/GenBank/DDBJ databases">
        <title>The Genome Sequence of Sphaeroforma arctica JP610.</title>
        <authorList>
            <consortium name="The Broad Institute Genome Sequencing Platform"/>
            <person name="Russ C."/>
            <person name="Cuomo C."/>
            <person name="Young S.K."/>
            <person name="Zeng Q."/>
            <person name="Gargeya S."/>
            <person name="Alvarado L."/>
            <person name="Berlin A."/>
            <person name="Chapman S.B."/>
            <person name="Chen Z."/>
            <person name="Freedman E."/>
            <person name="Gellesch M."/>
            <person name="Goldberg J."/>
            <person name="Griggs A."/>
            <person name="Gujja S."/>
            <person name="Heilman E."/>
            <person name="Heiman D."/>
            <person name="Howarth C."/>
            <person name="Mehta T."/>
            <person name="Neiman D."/>
            <person name="Pearson M."/>
            <person name="Roberts A."/>
            <person name="Saif S."/>
            <person name="Shea T."/>
            <person name="Shenoy N."/>
            <person name="Sisk P."/>
            <person name="Stolte C."/>
            <person name="Sykes S."/>
            <person name="White J."/>
            <person name="Yandava C."/>
            <person name="Burger G."/>
            <person name="Gray M.W."/>
            <person name="Holland P.W.H."/>
            <person name="King N."/>
            <person name="Lang F.B.F."/>
            <person name="Roger A.J."/>
            <person name="Ruiz-Trillo I."/>
            <person name="Haas B."/>
            <person name="Nusbaum C."/>
            <person name="Birren B."/>
        </authorList>
    </citation>
    <scope>NUCLEOTIDE SEQUENCE [LARGE SCALE GENOMIC DNA]</scope>
    <source>
        <strain evidence="1 2">JP610</strain>
    </source>
</reference>
<proteinExistence type="predicted"/>
<dbReference type="EMBL" id="KQ241880">
    <property type="protein sequence ID" value="KNC82923.1"/>
    <property type="molecule type" value="Genomic_DNA"/>
</dbReference>